<dbReference type="RefSeq" id="WP_318066847.1">
    <property type="nucleotide sequence ID" value="NZ_JAWONS010000329.1"/>
</dbReference>
<reference evidence="2 3" key="1">
    <citation type="submission" date="2023-10" db="EMBL/GenBank/DDBJ databases">
        <title>A novel Glycoside Hydrolase 43-Like Enzyme from Clostrdium boliviensis is an Endo-xylanase, and a Candidate for Xylooligosaccharides Production from Different Xylan Substrates.</title>
        <authorList>
            <person name="Alvarez M.T."/>
            <person name="Rocabado-Villegas L.R."/>
            <person name="Salas-Veizaga D.M."/>
            <person name="Linares-Pasten J.A."/>
            <person name="Gudmundsdottir E.E."/>
            <person name="Hreggvidsson G.O."/>
            <person name="Adlercreutz P."/>
            <person name="Nordberg Karlsson E."/>
        </authorList>
    </citation>
    <scope>NUCLEOTIDE SEQUENCE [LARGE SCALE GENOMIC DNA]</scope>
    <source>
        <strain evidence="2 3">E-1</strain>
    </source>
</reference>
<dbReference type="EMBL" id="JAWONS010000329">
    <property type="protein sequence ID" value="MDW2800687.1"/>
    <property type="molecule type" value="Genomic_DNA"/>
</dbReference>
<dbReference type="InterPro" id="IPR036075">
    <property type="entry name" value="ARMT-1-like_metal-bd_sf"/>
</dbReference>
<protein>
    <submittedName>
        <fullName evidence="2">ARMT1-like domain-containing protein</fullName>
    </submittedName>
</protein>
<proteinExistence type="predicted"/>
<organism evidence="2 3">
    <name type="scientific">Clostridium boliviensis</name>
    <dbReference type="NCBI Taxonomy" id="318465"/>
    <lineage>
        <taxon>Bacteria</taxon>
        <taxon>Bacillati</taxon>
        <taxon>Bacillota</taxon>
        <taxon>Clostridia</taxon>
        <taxon>Eubacteriales</taxon>
        <taxon>Clostridiaceae</taxon>
        <taxon>Clostridium</taxon>
    </lineage>
</organism>
<keyword evidence="3" id="KW-1185">Reference proteome</keyword>
<dbReference type="SUPFAM" id="SSF111321">
    <property type="entry name" value="AF1104-like"/>
    <property type="match status" value="1"/>
</dbReference>
<gene>
    <name evidence="2" type="ORF">RZO55_24255</name>
</gene>
<dbReference type="Pfam" id="PF01937">
    <property type="entry name" value="ARMT1-like_dom"/>
    <property type="match status" value="1"/>
</dbReference>
<evidence type="ECO:0000259" key="1">
    <source>
        <dbReference type="Pfam" id="PF01937"/>
    </source>
</evidence>
<accession>A0ABU4GSS9</accession>
<dbReference type="Gene3D" id="1.10.285.20">
    <property type="entry name" value="Uncharacterised protein PF01937, DUF89, domain 2"/>
    <property type="match status" value="1"/>
</dbReference>
<comment type="caution">
    <text evidence="2">The sequence shown here is derived from an EMBL/GenBank/DDBJ whole genome shotgun (WGS) entry which is preliminary data.</text>
</comment>
<name>A0ABU4GSS9_9CLOT</name>
<dbReference type="PIRSF" id="PIRSF006593">
    <property type="entry name" value="UCP006593"/>
    <property type="match status" value="1"/>
</dbReference>
<evidence type="ECO:0000313" key="2">
    <source>
        <dbReference type="EMBL" id="MDW2800687.1"/>
    </source>
</evidence>
<feature type="domain" description="Damage-control phosphatase ARMT1-like metal-binding" evidence="1">
    <location>
        <begin position="4"/>
        <end position="280"/>
    </location>
</feature>
<dbReference type="Proteomes" id="UP001276854">
    <property type="component" value="Unassembled WGS sequence"/>
</dbReference>
<sequence>MKIQEKCIPCVVNQAIKVADMVGLEDKNELLRNVFSYLSQVDFNSSSTPELIGEIFTMLKKETGNEDPYKETRRHYNKMFLEQIPDFEAEINCAVDPFLEAVKYAIIGNIIDFNPIHNLSLSDIDACFLRLKEEPLGINNSNLLKQEIVNADSILYLGDNCGEICLDKILLKKMKELNPSCHLYFGTRGEAVVNDSVEEDAYFVGIDKYATVISNGDSSLGTVLYKTSKQFQEIYQNADIVIAKGQANYECLSNEDKNIYFLLMTKCSVIANDIGVSEMKMICMKTNQAPILERSTGMIKGKIYGGGLNEET</sequence>
<dbReference type="InterPro" id="IPR002791">
    <property type="entry name" value="ARMT1-like_metal-bd"/>
</dbReference>
<evidence type="ECO:0000313" key="3">
    <source>
        <dbReference type="Proteomes" id="UP001276854"/>
    </source>
</evidence>
<dbReference type="Gene3D" id="3.40.50.10880">
    <property type="entry name" value="Uncharacterised protein PF01937, DUF89, domain 3"/>
    <property type="match status" value="1"/>
</dbReference>
<dbReference type="InterPro" id="IPR014444">
    <property type="entry name" value="PH1575-like"/>
</dbReference>